<name>A0A6A5XSY0_9PLEO</name>
<dbReference type="OrthoDB" id="3921198at2759"/>
<dbReference type="GO" id="GO:0000981">
    <property type="term" value="F:DNA-binding transcription factor activity, RNA polymerase II-specific"/>
    <property type="evidence" value="ECO:0007669"/>
    <property type="project" value="InterPro"/>
</dbReference>
<dbReference type="GO" id="GO:0008270">
    <property type="term" value="F:zinc ion binding"/>
    <property type="evidence" value="ECO:0007669"/>
    <property type="project" value="InterPro"/>
</dbReference>
<feature type="compositionally biased region" description="Low complexity" evidence="2">
    <location>
        <begin position="310"/>
        <end position="321"/>
    </location>
</feature>
<dbReference type="CDD" id="cd00067">
    <property type="entry name" value="GAL4"/>
    <property type="match status" value="1"/>
</dbReference>
<evidence type="ECO:0000313" key="5">
    <source>
        <dbReference type="Proteomes" id="UP000799778"/>
    </source>
</evidence>
<dbReference type="PANTHER" id="PTHR35392">
    <property type="entry name" value="ZN(II)2CYS6 TRANSCRIPTION FACTOR (EUROFUNG)-RELATED-RELATED"/>
    <property type="match status" value="1"/>
</dbReference>
<dbReference type="InterPro" id="IPR001138">
    <property type="entry name" value="Zn2Cys6_DnaBD"/>
</dbReference>
<accession>A0A6A5XSY0</accession>
<protein>
    <recommendedName>
        <fullName evidence="3">Zn(2)-C6 fungal-type domain-containing protein</fullName>
    </recommendedName>
</protein>
<sequence>MAQRQPVVSALGRVLASDETWADLVSWNDVEEIVDPLFQGGAPAITTTTAEDGFGSDYPIASFEQSFPSAPASIVDEPTFLDYTVSGAPSIIDGPSSPGRSFSWLSTSPSFSTTATSPAVGRNSSRPYANSLNALDDRPFSLRCVQDSPLLETEEQFLNHSFHSDIAYDAPFNPFLHGTSHTFNSLDVSSSQAFSNLGDWADQSQTIEPIPELDHARAIPIPHSSFSHSQGMQSAPRSSEQYYSSVNEMPAGIAIPRHRRAAPHGMNEHSPSWSQHVPPLLSVSPETRRRPRSTTMSRTSSRTEPRRSRNSLTTPSPTSNTFGWVSYRPNQLTNRLVASAAEGSAGRRQRGRTKALTVEQRQNAAIMRKIGACSNCQKRKEKCDRGTPCKSCLEHYKGDLINFPCRGRRLSNLSQAFLSERLGWHPTGRTLESFVAPQGFDVVSGIQYNIPVNFGFGPALHVPVHALQITDESKLYHQHVVYSWPPSNSQSGIHSHAILPAVIASGALPSITEVLDNHLSLLVTQHFRMFPLFCSPLRILKGVYIFFRSLTPDNAHSHLLRQALKLLVLVHIGGDITLPSIASDAVLMQLARSSLPPSAYSTEVDAPAPTPCFIRAQFGAAMPALASALMTDVLSALEVILLNRANEDWPVAIAVLITLLMTVESIHYHDARLPYHAYHDSAHDQPNQSSGAEARAVDDQSVEYLLEYYSACFSGCHSRLRPDWDGDAVQDKFIQGVRDAISDAGGYLEAKATGERTNEDMGFFFDRLVARLLILKI</sequence>
<dbReference type="InterPro" id="IPR052973">
    <property type="entry name" value="Fungal_sec-metab_reg_TF"/>
</dbReference>
<dbReference type="PANTHER" id="PTHR35392:SF3">
    <property type="entry name" value="ZN(2)-C6 FUNGAL-TYPE DOMAIN-CONTAINING PROTEIN"/>
    <property type="match status" value="1"/>
</dbReference>
<dbReference type="EMBL" id="ML978069">
    <property type="protein sequence ID" value="KAF2016026.1"/>
    <property type="molecule type" value="Genomic_DNA"/>
</dbReference>
<gene>
    <name evidence="4" type="ORF">BU24DRAFT_190346</name>
</gene>
<feature type="region of interest" description="Disordered" evidence="2">
    <location>
        <begin position="260"/>
        <end position="325"/>
    </location>
</feature>
<dbReference type="RefSeq" id="XP_033384365.1">
    <property type="nucleotide sequence ID" value="XM_033521707.1"/>
</dbReference>
<dbReference type="Pfam" id="PF00172">
    <property type="entry name" value="Zn_clus"/>
    <property type="match status" value="1"/>
</dbReference>
<dbReference type="AlphaFoldDB" id="A0A6A5XSY0"/>
<feature type="region of interest" description="Disordered" evidence="2">
    <location>
        <begin position="222"/>
        <end position="243"/>
    </location>
</feature>
<reference evidence="4" key="1">
    <citation type="journal article" date="2020" name="Stud. Mycol.">
        <title>101 Dothideomycetes genomes: a test case for predicting lifestyles and emergence of pathogens.</title>
        <authorList>
            <person name="Haridas S."/>
            <person name="Albert R."/>
            <person name="Binder M."/>
            <person name="Bloem J."/>
            <person name="Labutti K."/>
            <person name="Salamov A."/>
            <person name="Andreopoulos B."/>
            <person name="Baker S."/>
            <person name="Barry K."/>
            <person name="Bills G."/>
            <person name="Bluhm B."/>
            <person name="Cannon C."/>
            <person name="Castanera R."/>
            <person name="Culley D."/>
            <person name="Daum C."/>
            <person name="Ezra D."/>
            <person name="Gonzalez J."/>
            <person name="Henrissat B."/>
            <person name="Kuo A."/>
            <person name="Liang C."/>
            <person name="Lipzen A."/>
            <person name="Lutzoni F."/>
            <person name="Magnuson J."/>
            <person name="Mondo S."/>
            <person name="Nolan M."/>
            <person name="Ohm R."/>
            <person name="Pangilinan J."/>
            <person name="Park H.-J."/>
            <person name="Ramirez L."/>
            <person name="Alfaro M."/>
            <person name="Sun H."/>
            <person name="Tritt A."/>
            <person name="Yoshinaga Y."/>
            <person name="Zwiers L.-H."/>
            <person name="Turgeon B."/>
            <person name="Goodwin S."/>
            <person name="Spatafora J."/>
            <person name="Crous P."/>
            <person name="Grigoriev I."/>
        </authorList>
    </citation>
    <scope>NUCLEOTIDE SEQUENCE</scope>
    <source>
        <strain evidence="4">CBS 175.79</strain>
    </source>
</reference>
<evidence type="ECO:0000259" key="3">
    <source>
        <dbReference type="PROSITE" id="PS50048"/>
    </source>
</evidence>
<dbReference type="PROSITE" id="PS50048">
    <property type="entry name" value="ZN2_CY6_FUNGAL_2"/>
    <property type="match status" value="1"/>
</dbReference>
<dbReference type="SMART" id="SM00066">
    <property type="entry name" value="GAL4"/>
    <property type="match status" value="1"/>
</dbReference>
<evidence type="ECO:0000256" key="1">
    <source>
        <dbReference type="ARBA" id="ARBA00023242"/>
    </source>
</evidence>
<dbReference type="Proteomes" id="UP000799778">
    <property type="component" value="Unassembled WGS sequence"/>
</dbReference>
<evidence type="ECO:0000256" key="2">
    <source>
        <dbReference type="SAM" id="MobiDB-lite"/>
    </source>
</evidence>
<feature type="compositionally biased region" description="Polar residues" evidence="2">
    <location>
        <begin position="224"/>
        <end position="243"/>
    </location>
</feature>
<proteinExistence type="predicted"/>
<organism evidence="4 5">
    <name type="scientific">Aaosphaeria arxii CBS 175.79</name>
    <dbReference type="NCBI Taxonomy" id="1450172"/>
    <lineage>
        <taxon>Eukaryota</taxon>
        <taxon>Fungi</taxon>
        <taxon>Dikarya</taxon>
        <taxon>Ascomycota</taxon>
        <taxon>Pezizomycotina</taxon>
        <taxon>Dothideomycetes</taxon>
        <taxon>Pleosporomycetidae</taxon>
        <taxon>Pleosporales</taxon>
        <taxon>Pleosporales incertae sedis</taxon>
        <taxon>Aaosphaeria</taxon>
    </lineage>
</organism>
<dbReference type="Gene3D" id="4.10.240.10">
    <property type="entry name" value="Zn(2)-C6 fungal-type DNA-binding domain"/>
    <property type="match status" value="1"/>
</dbReference>
<dbReference type="SUPFAM" id="SSF57701">
    <property type="entry name" value="Zn2/Cys6 DNA-binding domain"/>
    <property type="match status" value="1"/>
</dbReference>
<feature type="domain" description="Zn(2)-C6 fungal-type" evidence="3">
    <location>
        <begin position="372"/>
        <end position="405"/>
    </location>
</feature>
<evidence type="ECO:0000313" key="4">
    <source>
        <dbReference type="EMBL" id="KAF2016026.1"/>
    </source>
</evidence>
<dbReference type="GeneID" id="54279104"/>
<dbReference type="InterPro" id="IPR036864">
    <property type="entry name" value="Zn2-C6_fun-type_DNA-bd_sf"/>
</dbReference>
<keyword evidence="5" id="KW-1185">Reference proteome</keyword>
<keyword evidence="1" id="KW-0539">Nucleus</keyword>